<comment type="caution">
    <text evidence="1">The sequence shown here is derived from an EMBL/GenBank/DDBJ whole genome shotgun (WGS) entry which is preliminary data.</text>
</comment>
<dbReference type="Pfam" id="PF10031">
    <property type="entry name" value="DUF2273"/>
    <property type="match status" value="1"/>
</dbReference>
<dbReference type="AlphaFoldDB" id="A0A543AUW2"/>
<gene>
    <name evidence="1" type="ORF">FB566_1882</name>
</gene>
<evidence type="ECO:0000313" key="2">
    <source>
        <dbReference type="Proteomes" id="UP000317043"/>
    </source>
</evidence>
<proteinExistence type="predicted"/>
<name>A0A543AUW2_9ACTN</name>
<dbReference type="EMBL" id="VFOW01000001">
    <property type="protein sequence ID" value="TQL76355.1"/>
    <property type="molecule type" value="Genomic_DNA"/>
</dbReference>
<reference evidence="1 2" key="1">
    <citation type="submission" date="2019-06" db="EMBL/GenBank/DDBJ databases">
        <title>Sequencing the genomes of 1000 actinobacteria strains.</title>
        <authorList>
            <person name="Klenk H.-P."/>
        </authorList>
    </citation>
    <scope>NUCLEOTIDE SEQUENCE [LARGE SCALE GENOMIC DNA]</scope>
    <source>
        <strain evidence="1 2">DSM 45928</strain>
    </source>
</reference>
<dbReference type="Proteomes" id="UP000317043">
    <property type="component" value="Unassembled WGS sequence"/>
</dbReference>
<dbReference type="InterPro" id="IPR018730">
    <property type="entry name" value="DUF2273"/>
</dbReference>
<evidence type="ECO:0000313" key="1">
    <source>
        <dbReference type="EMBL" id="TQL76355.1"/>
    </source>
</evidence>
<dbReference type="RefSeq" id="WP_142037652.1">
    <property type="nucleotide sequence ID" value="NZ_JBHTGS010000001.1"/>
</dbReference>
<protein>
    <submittedName>
        <fullName evidence="1">Small integral membrane protein DUF2273</fullName>
    </submittedName>
</protein>
<accession>A0A543AUW2</accession>
<organism evidence="1 2">
    <name type="scientific">Stackebrandtia endophytica</name>
    <dbReference type="NCBI Taxonomy" id="1496996"/>
    <lineage>
        <taxon>Bacteria</taxon>
        <taxon>Bacillati</taxon>
        <taxon>Actinomycetota</taxon>
        <taxon>Actinomycetes</taxon>
        <taxon>Glycomycetales</taxon>
        <taxon>Glycomycetaceae</taxon>
        <taxon>Stackebrandtia</taxon>
    </lineage>
</organism>
<sequence length="64" mass="6842">MSWQQFGFLAGFVFAALWALAGFGPALGALVLGAIGFYIGRVFDGKVNVEELVDRFSPTSGKSR</sequence>
<keyword evidence="2" id="KW-1185">Reference proteome</keyword>
<dbReference type="InParanoid" id="A0A543AUW2"/>